<keyword evidence="2" id="KW-1185">Reference proteome</keyword>
<organism evidence="1 2">
    <name type="scientific">Vararia minispora EC-137</name>
    <dbReference type="NCBI Taxonomy" id="1314806"/>
    <lineage>
        <taxon>Eukaryota</taxon>
        <taxon>Fungi</taxon>
        <taxon>Dikarya</taxon>
        <taxon>Basidiomycota</taxon>
        <taxon>Agaricomycotina</taxon>
        <taxon>Agaricomycetes</taxon>
        <taxon>Russulales</taxon>
        <taxon>Lachnocladiaceae</taxon>
        <taxon>Vararia</taxon>
    </lineage>
</organism>
<name>A0ACB8QM88_9AGAM</name>
<sequence>MDSNSTTLPPSRVLVHGSQNISNETARETIDAFLADFEMRASTGIGGDNHVSVQLQKLSAALRHEAKRAKKVKGED</sequence>
<proteinExistence type="predicted"/>
<reference evidence="1" key="2">
    <citation type="journal article" date="2022" name="New Phytol.">
        <title>Evolutionary transition to the ectomycorrhizal habit in the genomes of a hyperdiverse lineage of mushroom-forming fungi.</title>
        <authorList>
            <person name="Looney B."/>
            <person name="Miyauchi S."/>
            <person name="Morin E."/>
            <person name="Drula E."/>
            <person name="Courty P.E."/>
            <person name="Kohler A."/>
            <person name="Kuo A."/>
            <person name="LaButti K."/>
            <person name="Pangilinan J."/>
            <person name="Lipzen A."/>
            <person name="Riley R."/>
            <person name="Andreopoulos W."/>
            <person name="He G."/>
            <person name="Johnson J."/>
            <person name="Nolan M."/>
            <person name="Tritt A."/>
            <person name="Barry K.W."/>
            <person name="Grigoriev I.V."/>
            <person name="Nagy L.G."/>
            <person name="Hibbett D."/>
            <person name="Henrissat B."/>
            <person name="Matheny P.B."/>
            <person name="Labbe J."/>
            <person name="Martin F.M."/>
        </authorList>
    </citation>
    <scope>NUCLEOTIDE SEQUENCE</scope>
    <source>
        <strain evidence="1">EC-137</strain>
    </source>
</reference>
<reference evidence="1" key="1">
    <citation type="submission" date="2021-02" db="EMBL/GenBank/DDBJ databases">
        <authorList>
            <consortium name="DOE Joint Genome Institute"/>
            <person name="Ahrendt S."/>
            <person name="Looney B.P."/>
            <person name="Miyauchi S."/>
            <person name="Morin E."/>
            <person name="Drula E."/>
            <person name="Courty P.E."/>
            <person name="Chicoki N."/>
            <person name="Fauchery L."/>
            <person name="Kohler A."/>
            <person name="Kuo A."/>
            <person name="Labutti K."/>
            <person name="Pangilinan J."/>
            <person name="Lipzen A."/>
            <person name="Riley R."/>
            <person name="Andreopoulos W."/>
            <person name="He G."/>
            <person name="Johnson J."/>
            <person name="Barry K.W."/>
            <person name="Grigoriev I.V."/>
            <person name="Nagy L."/>
            <person name="Hibbett D."/>
            <person name="Henrissat B."/>
            <person name="Matheny P.B."/>
            <person name="Labbe J."/>
            <person name="Martin F."/>
        </authorList>
    </citation>
    <scope>NUCLEOTIDE SEQUENCE</scope>
    <source>
        <strain evidence="1">EC-137</strain>
    </source>
</reference>
<evidence type="ECO:0000313" key="2">
    <source>
        <dbReference type="Proteomes" id="UP000814128"/>
    </source>
</evidence>
<dbReference type="EMBL" id="MU273531">
    <property type="protein sequence ID" value="KAI0032964.1"/>
    <property type="molecule type" value="Genomic_DNA"/>
</dbReference>
<dbReference type="Proteomes" id="UP000814128">
    <property type="component" value="Unassembled WGS sequence"/>
</dbReference>
<comment type="caution">
    <text evidence="1">The sequence shown here is derived from an EMBL/GenBank/DDBJ whole genome shotgun (WGS) entry which is preliminary data.</text>
</comment>
<evidence type="ECO:0000313" key="1">
    <source>
        <dbReference type="EMBL" id="KAI0032964.1"/>
    </source>
</evidence>
<protein>
    <submittedName>
        <fullName evidence="1">Uncharacterized protein</fullName>
    </submittedName>
</protein>
<gene>
    <name evidence="1" type="ORF">K488DRAFT_48713</name>
</gene>
<accession>A0ACB8QM88</accession>